<dbReference type="InterPro" id="IPR013597">
    <property type="entry name" value="Mat_intron_G2"/>
</dbReference>
<dbReference type="GO" id="GO:0051607">
    <property type="term" value="P:defense response to virus"/>
    <property type="evidence" value="ECO:0007669"/>
    <property type="project" value="UniProtKB-KW"/>
</dbReference>
<keyword evidence="6 11" id="KW-0695">RNA-directed DNA polymerase</keyword>
<keyword evidence="3 11" id="KW-0548">Nucleotidyltransferase</keyword>
<dbReference type="InterPro" id="IPR051083">
    <property type="entry name" value="GrpII_Intron_Splice-Mob/Def"/>
</dbReference>
<dbReference type="RefSeq" id="WP_139627062.1">
    <property type="nucleotide sequence ID" value="NZ_VDCI01000022.1"/>
</dbReference>
<dbReference type="AlphaFoldDB" id="A0A5C4RS92"/>
<evidence type="ECO:0000259" key="10">
    <source>
        <dbReference type="PROSITE" id="PS50878"/>
    </source>
</evidence>
<dbReference type="PRINTS" id="PR00866">
    <property type="entry name" value="RNADNAPOLMS"/>
</dbReference>
<comment type="similarity">
    <text evidence="8">Belongs to the bacterial reverse transcriptase family.</text>
</comment>
<evidence type="ECO:0000313" key="12">
    <source>
        <dbReference type="Proteomes" id="UP000309544"/>
    </source>
</evidence>
<sequence>MTKPYEISRHLVWKAYQQVKANKGVAGIDRETIQEFEKDLKDNLYKLWNRMSSGSYFPPPVKGVEIPKKTGGKRMLGIPTVADRIAQTVASMTLEPLLEPIFHQDSYGFRPGRSAHDALSVVRERCWKYDWVVDLDIRKCFDTIDHGLLNRALEKHCQIPWVLLYVKRWLTVPMETPDGELVERTEGTPQGGVVSPLLANLFLHYAFDRWVSENLPGVPFCRYADDGVLHCKSEAQAELVVSKIRERFKVCGLELHPEKTRIVYCADSNRKGKYPVRQFTFLGYTFCQRKTVNKRGQLFMNFVPAVSRDAQRHMRQTIRRWKLQFRCDQDLNEIAKSINPVLRGWLNYYGKFRRSAMDVIWRHMNLHLVRWMMRKYKTLQKHSTKAGHMLWLKAKASPELLVHWKVGYLPMAG</sequence>
<dbReference type="InterPro" id="IPR030931">
    <property type="entry name" value="Group_II_RT_mat"/>
</dbReference>
<comment type="catalytic activity">
    <reaction evidence="9">
        <text>DNA(n) + a 2'-deoxyribonucleoside 5'-triphosphate = DNA(n+1) + diphosphate</text>
        <dbReference type="Rhea" id="RHEA:22508"/>
        <dbReference type="Rhea" id="RHEA-COMP:17339"/>
        <dbReference type="Rhea" id="RHEA-COMP:17340"/>
        <dbReference type="ChEBI" id="CHEBI:33019"/>
        <dbReference type="ChEBI" id="CHEBI:61560"/>
        <dbReference type="ChEBI" id="CHEBI:173112"/>
        <dbReference type="EC" id="2.7.7.49"/>
    </reaction>
</comment>
<keyword evidence="7" id="KW-0051">Antiviral defense</keyword>
<keyword evidence="12" id="KW-1185">Reference proteome</keyword>
<keyword evidence="2 11" id="KW-0808">Transferase</keyword>
<evidence type="ECO:0000256" key="7">
    <source>
        <dbReference type="ARBA" id="ARBA00023118"/>
    </source>
</evidence>
<evidence type="ECO:0000256" key="3">
    <source>
        <dbReference type="ARBA" id="ARBA00022695"/>
    </source>
</evidence>
<evidence type="ECO:0000256" key="1">
    <source>
        <dbReference type="ARBA" id="ARBA00012493"/>
    </source>
</evidence>
<dbReference type="InterPro" id="IPR000477">
    <property type="entry name" value="RT_dom"/>
</dbReference>
<keyword evidence="5" id="KW-0460">Magnesium</keyword>
<dbReference type="NCBIfam" id="TIGR04416">
    <property type="entry name" value="group_II_RT_mat"/>
    <property type="match status" value="1"/>
</dbReference>
<dbReference type="PROSITE" id="PS50878">
    <property type="entry name" value="RT_POL"/>
    <property type="match status" value="1"/>
</dbReference>
<keyword evidence="4" id="KW-0479">Metal-binding</keyword>
<evidence type="ECO:0000256" key="6">
    <source>
        <dbReference type="ARBA" id="ARBA00022918"/>
    </source>
</evidence>
<dbReference type="PANTHER" id="PTHR34047:SF3">
    <property type="entry name" value="BLR2052 PROTEIN"/>
    <property type="match status" value="1"/>
</dbReference>
<evidence type="ECO:0000313" key="11">
    <source>
        <dbReference type="EMBL" id="TNJ34030.1"/>
    </source>
</evidence>
<dbReference type="InterPro" id="IPR043502">
    <property type="entry name" value="DNA/RNA_pol_sf"/>
</dbReference>
<evidence type="ECO:0000256" key="4">
    <source>
        <dbReference type="ARBA" id="ARBA00022723"/>
    </source>
</evidence>
<dbReference type="Pfam" id="PF08388">
    <property type="entry name" value="GIIM"/>
    <property type="match status" value="1"/>
</dbReference>
<dbReference type="GO" id="GO:0003964">
    <property type="term" value="F:RNA-directed DNA polymerase activity"/>
    <property type="evidence" value="ECO:0007669"/>
    <property type="project" value="UniProtKB-KW"/>
</dbReference>
<dbReference type="GO" id="GO:0046872">
    <property type="term" value="F:metal ion binding"/>
    <property type="evidence" value="ECO:0007669"/>
    <property type="project" value="UniProtKB-KW"/>
</dbReference>
<feature type="domain" description="Reverse transcriptase" evidence="10">
    <location>
        <begin position="47"/>
        <end position="286"/>
    </location>
</feature>
<comment type="caution">
    <text evidence="11">The sequence shown here is derived from an EMBL/GenBank/DDBJ whole genome shotgun (WGS) entry which is preliminary data.</text>
</comment>
<evidence type="ECO:0000256" key="2">
    <source>
        <dbReference type="ARBA" id="ARBA00022679"/>
    </source>
</evidence>
<dbReference type="Pfam" id="PF00078">
    <property type="entry name" value="RVT_1"/>
    <property type="match status" value="1"/>
</dbReference>
<dbReference type="Proteomes" id="UP000309544">
    <property type="component" value="Unassembled WGS sequence"/>
</dbReference>
<gene>
    <name evidence="11" type="primary">ltrA</name>
    <name evidence="11" type="ORF">FGF68_10680</name>
</gene>
<name>A0A5C4RS92_PROVB</name>
<dbReference type="PANTHER" id="PTHR34047">
    <property type="entry name" value="NUCLEAR INTRON MATURASE 1, MITOCHONDRIAL-RELATED"/>
    <property type="match status" value="1"/>
</dbReference>
<accession>A0A5C4RS92</accession>
<proteinExistence type="inferred from homology"/>
<dbReference type="SUPFAM" id="SSF56672">
    <property type="entry name" value="DNA/RNA polymerases"/>
    <property type="match status" value="1"/>
</dbReference>
<dbReference type="InterPro" id="IPR000123">
    <property type="entry name" value="Reverse_transcriptase_msDNA"/>
</dbReference>
<evidence type="ECO:0000256" key="5">
    <source>
        <dbReference type="ARBA" id="ARBA00022842"/>
    </source>
</evidence>
<dbReference type="CDD" id="cd01651">
    <property type="entry name" value="RT_G2_intron"/>
    <property type="match status" value="1"/>
</dbReference>
<dbReference type="EMBL" id="VDCI01000022">
    <property type="protein sequence ID" value="TNJ34030.1"/>
    <property type="molecule type" value="Genomic_DNA"/>
</dbReference>
<dbReference type="EC" id="2.7.7.49" evidence="1"/>
<organism evidence="11 12">
    <name type="scientific">Prosthecochloris vibrioformis</name>
    <name type="common">Chlorobium vibrioforme</name>
    <dbReference type="NCBI Taxonomy" id="1098"/>
    <lineage>
        <taxon>Bacteria</taxon>
        <taxon>Pseudomonadati</taxon>
        <taxon>Chlorobiota</taxon>
        <taxon>Chlorobiia</taxon>
        <taxon>Chlorobiales</taxon>
        <taxon>Chlorobiaceae</taxon>
        <taxon>Prosthecochloris</taxon>
    </lineage>
</organism>
<reference evidence="11 12" key="1">
    <citation type="submission" date="2019-05" db="EMBL/GenBank/DDBJ databases">
        <title>Draft Whole-Genome sequence of the green sulfur bacterium Prosthecochloris vibrioformis DSM 260.</title>
        <authorList>
            <person name="Meyer T.E."/>
            <person name="Kyndt J.A."/>
        </authorList>
    </citation>
    <scope>NUCLEOTIDE SEQUENCE [LARGE SCALE GENOMIC DNA]</scope>
    <source>
        <strain evidence="11 12">DSM 260</strain>
    </source>
</reference>
<protein>
    <recommendedName>
        <fullName evidence="1">RNA-directed DNA polymerase</fullName>
        <ecNumber evidence="1">2.7.7.49</ecNumber>
    </recommendedName>
</protein>
<dbReference type="GO" id="GO:0003723">
    <property type="term" value="F:RNA binding"/>
    <property type="evidence" value="ECO:0007669"/>
    <property type="project" value="InterPro"/>
</dbReference>
<evidence type="ECO:0000256" key="9">
    <source>
        <dbReference type="ARBA" id="ARBA00048173"/>
    </source>
</evidence>
<evidence type="ECO:0000256" key="8">
    <source>
        <dbReference type="ARBA" id="ARBA00034120"/>
    </source>
</evidence>